<comment type="caution">
    <text evidence="6">The sequence shown here is derived from an EMBL/GenBank/DDBJ whole genome shotgun (WGS) entry which is preliminary data.</text>
</comment>
<keyword evidence="7" id="KW-1185">Reference proteome</keyword>
<proteinExistence type="predicted"/>
<dbReference type="InterPro" id="IPR036388">
    <property type="entry name" value="WH-like_DNA-bd_sf"/>
</dbReference>
<evidence type="ECO:0000256" key="1">
    <source>
        <dbReference type="ARBA" id="ARBA00023015"/>
    </source>
</evidence>
<dbReference type="InterPro" id="IPR036390">
    <property type="entry name" value="WH_DNA-bd_sf"/>
</dbReference>
<evidence type="ECO:0000256" key="2">
    <source>
        <dbReference type="ARBA" id="ARBA00023125"/>
    </source>
</evidence>
<dbReference type="EMBL" id="JBHTGP010000006">
    <property type="protein sequence ID" value="MFD0685217.1"/>
    <property type="molecule type" value="Genomic_DNA"/>
</dbReference>
<dbReference type="InterPro" id="IPR002577">
    <property type="entry name" value="HTH_HxlR"/>
</dbReference>
<evidence type="ECO:0000256" key="3">
    <source>
        <dbReference type="ARBA" id="ARBA00023163"/>
    </source>
</evidence>
<evidence type="ECO:0000313" key="7">
    <source>
        <dbReference type="Proteomes" id="UP001597063"/>
    </source>
</evidence>
<accession>A0ABW2XFI6</accession>
<sequence length="199" mass="21406">MTIALEGHFADRTTWSMQNCPVARTLAALGPPSAVLVLSEAYFGTNRFGDFVRNLEMTESAVTARLRHLVKAGLLSKEPYQEPGQRTRYEYHLTKMGLDLAPTLVGLMEWGETYLPHEEGRQVMLTHAGCGEDVISEVRCASGHTVGVSEIVMRPPRDPEPWTPPGDGPEAGSEAGSEAASGAGERAQAEAADVPDGDD</sequence>
<dbReference type="PANTHER" id="PTHR33204">
    <property type="entry name" value="TRANSCRIPTIONAL REGULATOR, MARR FAMILY"/>
    <property type="match status" value="1"/>
</dbReference>
<dbReference type="PROSITE" id="PS51118">
    <property type="entry name" value="HTH_HXLR"/>
    <property type="match status" value="1"/>
</dbReference>
<name>A0ABW2XFI6_9ACTN</name>
<dbReference type="Proteomes" id="UP001597063">
    <property type="component" value="Unassembled WGS sequence"/>
</dbReference>
<dbReference type="SUPFAM" id="SSF46785">
    <property type="entry name" value="Winged helix' DNA-binding domain"/>
    <property type="match status" value="1"/>
</dbReference>
<evidence type="ECO:0000259" key="5">
    <source>
        <dbReference type="PROSITE" id="PS51118"/>
    </source>
</evidence>
<dbReference type="Gene3D" id="1.10.10.10">
    <property type="entry name" value="Winged helix-like DNA-binding domain superfamily/Winged helix DNA-binding domain"/>
    <property type="match status" value="1"/>
</dbReference>
<keyword evidence="3" id="KW-0804">Transcription</keyword>
<gene>
    <name evidence="6" type="ORF">ACFQZM_11970</name>
</gene>
<evidence type="ECO:0000256" key="4">
    <source>
        <dbReference type="SAM" id="MobiDB-lite"/>
    </source>
</evidence>
<keyword evidence="1" id="KW-0805">Transcription regulation</keyword>
<protein>
    <submittedName>
        <fullName evidence="6">Winged helix-turn-helix transcriptional regulator</fullName>
    </submittedName>
</protein>
<dbReference type="RefSeq" id="WP_131761332.1">
    <property type="nucleotide sequence ID" value="NZ_CAACUY010000160.1"/>
</dbReference>
<dbReference type="PANTHER" id="PTHR33204:SF18">
    <property type="entry name" value="TRANSCRIPTIONAL REGULATORY PROTEIN"/>
    <property type="match status" value="1"/>
</dbReference>
<evidence type="ECO:0000313" key="6">
    <source>
        <dbReference type="EMBL" id="MFD0685217.1"/>
    </source>
</evidence>
<reference evidence="7" key="1">
    <citation type="journal article" date="2019" name="Int. J. Syst. Evol. Microbiol.">
        <title>The Global Catalogue of Microorganisms (GCM) 10K type strain sequencing project: providing services to taxonomists for standard genome sequencing and annotation.</title>
        <authorList>
            <consortium name="The Broad Institute Genomics Platform"/>
            <consortium name="The Broad Institute Genome Sequencing Center for Infectious Disease"/>
            <person name="Wu L."/>
            <person name="Ma J."/>
        </authorList>
    </citation>
    <scope>NUCLEOTIDE SEQUENCE [LARGE SCALE GENOMIC DNA]</scope>
    <source>
        <strain evidence="7">JCM 9371</strain>
    </source>
</reference>
<feature type="compositionally biased region" description="Low complexity" evidence="4">
    <location>
        <begin position="168"/>
        <end position="192"/>
    </location>
</feature>
<organism evidence="6 7">
    <name type="scientific">Actinomadura fibrosa</name>
    <dbReference type="NCBI Taxonomy" id="111802"/>
    <lineage>
        <taxon>Bacteria</taxon>
        <taxon>Bacillati</taxon>
        <taxon>Actinomycetota</taxon>
        <taxon>Actinomycetes</taxon>
        <taxon>Streptosporangiales</taxon>
        <taxon>Thermomonosporaceae</taxon>
        <taxon>Actinomadura</taxon>
    </lineage>
</organism>
<keyword evidence="2" id="KW-0238">DNA-binding</keyword>
<feature type="region of interest" description="Disordered" evidence="4">
    <location>
        <begin position="149"/>
        <end position="199"/>
    </location>
</feature>
<dbReference type="Pfam" id="PF01638">
    <property type="entry name" value="HxlR"/>
    <property type="match status" value="1"/>
</dbReference>
<feature type="domain" description="HTH hxlR-type" evidence="5">
    <location>
        <begin position="20"/>
        <end position="119"/>
    </location>
</feature>